<dbReference type="Pfam" id="PF07523">
    <property type="entry name" value="Big_3"/>
    <property type="match status" value="1"/>
</dbReference>
<dbReference type="RefSeq" id="WP_013728702.1">
    <property type="nucleotide sequence ID" value="NZ_AZDM01000019.1"/>
</dbReference>
<dbReference type="InterPro" id="IPR013783">
    <property type="entry name" value="Ig-like_fold"/>
</dbReference>
<dbReference type="NCBIfam" id="TIGR02167">
    <property type="entry name" value="Liste_lipo_26"/>
    <property type="match status" value="5"/>
</dbReference>
<proteinExistence type="predicted"/>
<dbReference type="Proteomes" id="UP000295181">
    <property type="component" value="Unassembled WGS sequence"/>
</dbReference>
<feature type="region of interest" description="Disordered" evidence="1">
    <location>
        <begin position="39"/>
        <end position="59"/>
    </location>
</feature>
<feature type="chain" id="PRO_5039209844" description="DUF5776 domain-containing protein" evidence="2">
    <location>
        <begin position="26"/>
        <end position="641"/>
    </location>
</feature>
<evidence type="ECO:0000256" key="2">
    <source>
        <dbReference type="SAM" id="SignalP"/>
    </source>
</evidence>
<dbReference type="SUPFAM" id="SSF52058">
    <property type="entry name" value="L domain-like"/>
    <property type="match status" value="1"/>
</dbReference>
<accession>A0A4R5NSW3</accession>
<evidence type="ECO:0000259" key="4">
    <source>
        <dbReference type="Pfam" id="PF19087"/>
    </source>
</evidence>
<dbReference type="Pfam" id="PF03382">
    <property type="entry name" value="DUF285"/>
    <property type="match status" value="1"/>
</dbReference>
<evidence type="ECO:0000313" key="6">
    <source>
        <dbReference type="Proteomes" id="UP000295181"/>
    </source>
</evidence>
<name>A0A4R5NSW3_LENBU</name>
<organism evidence="5 6">
    <name type="scientific">Lentilactobacillus buchneri DSM 20057</name>
    <dbReference type="NCBI Taxonomy" id="1423728"/>
    <lineage>
        <taxon>Bacteria</taxon>
        <taxon>Bacillati</taxon>
        <taxon>Bacillota</taxon>
        <taxon>Bacilli</taxon>
        <taxon>Lactobacillales</taxon>
        <taxon>Lactobacillaceae</taxon>
        <taxon>Lentilactobacillus</taxon>
    </lineage>
</organism>
<dbReference type="Pfam" id="PF19087">
    <property type="entry name" value="DUF5776"/>
    <property type="match status" value="1"/>
</dbReference>
<reference evidence="5 6" key="1">
    <citation type="journal article" date="2019" name="Appl. Microbiol. Biotechnol.">
        <title>Uncovering carbohydrate metabolism through a genotype-phenotype association study of 56 lactic acid bacteria genomes.</title>
        <authorList>
            <person name="Buron-Moles G."/>
            <person name="Chailyan A."/>
            <person name="Dolejs I."/>
            <person name="Forster J."/>
            <person name="Miks M.H."/>
        </authorList>
    </citation>
    <scope>NUCLEOTIDE SEQUENCE [LARGE SCALE GENOMIC DNA]</scope>
    <source>
        <strain evidence="5 6">ATCC 4005</strain>
    </source>
</reference>
<dbReference type="GeneID" id="72460631"/>
<dbReference type="InterPro" id="IPR011889">
    <property type="entry name" value="Liste_lipo_26"/>
</dbReference>
<protein>
    <recommendedName>
        <fullName evidence="7">DUF5776 domain-containing protein</fullName>
    </recommendedName>
</protein>
<dbReference type="InterPro" id="IPR005046">
    <property type="entry name" value="DUF285"/>
</dbReference>
<evidence type="ECO:0000313" key="5">
    <source>
        <dbReference type="EMBL" id="TDG80352.1"/>
    </source>
</evidence>
<keyword evidence="2" id="KW-0732">Signal</keyword>
<feature type="compositionally biased region" description="Low complexity" evidence="1">
    <location>
        <begin position="455"/>
        <end position="480"/>
    </location>
</feature>
<dbReference type="InterPro" id="IPR032675">
    <property type="entry name" value="LRR_dom_sf"/>
</dbReference>
<gene>
    <name evidence="5" type="ORF">C5L32_000878</name>
</gene>
<dbReference type="Gene3D" id="2.60.40.10">
    <property type="entry name" value="Immunoglobulins"/>
    <property type="match status" value="1"/>
</dbReference>
<feature type="signal peptide" evidence="2">
    <location>
        <begin position="1"/>
        <end position="25"/>
    </location>
</feature>
<dbReference type="EMBL" id="PUFP01000017">
    <property type="protein sequence ID" value="TDG80352.1"/>
    <property type="molecule type" value="Genomic_DNA"/>
</dbReference>
<feature type="domain" description="Ig-like" evidence="3">
    <location>
        <begin position="371"/>
        <end position="437"/>
    </location>
</feature>
<comment type="caution">
    <text evidence="5">The sequence shown here is derived from an EMBL/GenBank/DDBJ whole genome shotgun (WGS) entry which is preliminary data.</text>
</comment>
<evidence type="ECO:0000259" key="3">
    <source>
        <dbReference type="Pfam" id="PF07523"/>
    </source>
</evidence>
<feature type="domain" description="DUF5776" evidence="4">
    <location>
        <begin position="569"/>
        <end position="637"/>
    </location>
</feature>
<evidence type="ECO:0008006" key="7">
    <source>
        <dbReference type="Google" id="ProtNLM"/>
    </source>
</evidence>
<sequence>MKQRKIVIKVAVAMAAAMGLLLGTAASTNVLTEAAETNTAVQDETASGHLGGPDGPDWTRDGNNFNLTGGVLTERIDNQLTSNIGTATVINITGKLYLEGEASRELFSSLNNVTTINGMENVDTAKATNMELMFAEDQALTSIDVSSFDTREVTDMAAMFANDSSMKSINVANFNTDNVTIMPNMFADMHEVESINGTNFNTQKVTEMTAMFWNDPNLKTVDVSSFQTPNVTSFRAMFADDSSLTSLDLSGFDTQKLLGYSNGTLGLMLRGTSSLAKLTLGPNIQFDKNKTINGASAGLPSLGAPAGSERWQAVAADKGGTADNPKGATAFLPDELTSLYDQSNANHPTKVETWVPYFKDTLDVKSPINLTVGQSFDPKAGFVSAADGNGQPVTYDQAVAEGKPGGLAVDTSGLDTSKPGTYNVTYSYHMRKAIVKVIVSAVPGVTPNPTPTPNPNGNNSGNSNPVWNPTNPKNPNGTGLPNFANVKNDAVYATKKIYLYQNPTFKKSQRIAVYPKAKRINRPMFVVVDFAKSNGGALRIKVRDVNHGKKTAGKVGYITANPKYVTNVYYQTMPKSNQVKVIATKGVYVYQNANLSGKAKHYKKGARLTVKKLVKHNLTTRYQLSNGHFITGNKKLVIHSR</sequence>
<feature type="region of interest" description="Disordered" evidence="1">
    <location>
        <begin position="446"/>
        <end position="480"/>
    </location>
</feature>
<dbReference type="AlphaFoldDB" id="A0A4R5NSW3"/>
<dbReference type="Gene3D" id="3.80.10.10">
    <property type="entry name" value="Ribonuclease Inhibitor"/>
    <property type="match status" value="1"/>
</dbReference>
<dbReference type="InterPro" id="IPR044081">
    <property type="entry name" value="DUF5776"/>
</dbReference>
<evidence type="ECO:0000256" key="1">
    <source>
        <dbReference type="SAM" id="MobiDB-lite"/>
    </source>
</evidence>
<dbReference type="InterPro" id="IPR022038">
    <property type="entry name" value="Ig-like_bact"/>
</dbReference>